<proteinExistence type="predicted"/>
<organism evidence="2 3">
    <name type="scientific">Lactobacillus johnsonii</name>
    <dbReference type="NCBI Taxonomy" id="33959"/>
    <lineage>
        <taxon>Bacteria</taxon>
        <taxon>Bacillati</taxon>
        <taxon>Bacillota</taxon>
        <taxon>Bacilli</taxon>
        <taxon>Lactobacillales</taxon>
        <taxon>Lactobacillaceae</taxon>
        <taxon>Lactobacillus</taxon>
    </lineage>
</organism>
<feature type="compositionally biased region" description="Polar residues" evidence="1">
    <location>
        <begin position="13"/>
        <end position="31"/>
    </location>
</feature>
<evidence type="ECO:0000256" key="1">
    <source>
        <dbReference type="SAM" id="MobiDB-lite"/>
    </source>
</evidence>
<evidence type="ECO:0000313" key="2">
    <source>
        <dbReference type="EMBL" id="MCR1915410.1"/>
    </source>
</evidence>
<dbReference type="Proteomes" id="UP001206357">
    <property type="component" value="Unassembled WGS sequence"/>
</dbReference>
<sequence>MTNNQKDFKQNIDAETTNLRPSSASEQSINHENSLNKSIATQQQEALSTYLQNHRLPDGVKFVDLEKLSNNVESLTDLVSDYDRQKLKSVLESGSKYGVMFIDDDNVAIHNISKKELTTLSKLKDYEFDPTYKAIAKDIAQLSPNVPDTVIDLGDSNSFNSDNFKDSFLFVNRNPIDLAGQNFQIDKNSQTNIVLTPTSIINGLEWNQRQDLYYYNPKEGQEPKLVGKDLESFTNYLNEPAKLDGFSTTPADINREAFAKSHQNQIKDIQKNLYTGRNNNASEDLFKSYLRKYDIYLNPSKRDFEDANVLFGFTKDANLQRVVEKEIESPKEEKIIGYISASSKPTKERGASKEKEAKQVLEEYGFKATDENIKKMTENIENEEKYNHQLHLKKSGLESVKLELSNPDIRKNYIDMYGNKTKLDKDTEKVFLEKPIYSQWFIQRDKAEKAYEDLEKLGFPRDYQSKESKRLDNLSRKISPATIHKLENAYVSTRNIYFDDETSEVKNVSLLSNNTKEKIERNGKKYLSQEHAKQVLKHKRLER</sequence>
<feature type="region of interest" description="Disordered" evidence="1">
    <location>
        <begin position="1"/>
        <end position="31"/>
    </location>
</feature>
<accession>A0AAW5M599</accession>
<gene>
    <name evidence="2" type="ORF">NSA17_08200</name>
</gene>
<feature type="compositionally biased region" description="Basic and acidic residues" evidence="1">
    <location>
        <begin position="1"/>
        <end position="12"/>
    </location>
</feature>
<dbReference type="AlphaFoldDB" id="A0AAW5M599"/>
<reference evidence="2" key="1">
    <citation type="submission" date="2022-07" db="EMBL/GenBank/DDBJ databases">
        <title>Enhanced cultured diversity of the mouse gut microbiota enables custom-made synthetic communities.</title>
        <authorList>
            <person name="Afrizal A."/>
        </authorList>
    </citation>
    <scope>NUCLEOTIDE SEQUENCE</scope>
    <source>
        <strain evidence="2">DSM 100219</strain>
    </source>
</reference>
<dbReference type="RefSeq" id="WP_257579198.1">
    <property type="nucleotide sequence ID" value="NZ_JANKAU010000010.1"/>
</dbReference>
<protein>
    <submittedName>
        <fullName evidence="2">Uncharacterized protein</fullName>
    </submittedName>
</protein>
<dbReference type="EMBL" id="JANKAU010000010">
    <property type="protein sequence ID" value="MCR1915410.1"/>
    <property type="molecule type" value="Genomic_DNA"/>
</dbReference>
<comment type="caution">
    <text evidence="2">The sequence shown here is derived from an EMBL/GenBank/DDBJ whole genome shotgun (WGS) entry which is preliminary data.</text>
</comment>
<name>A0AAW5M599_LACJH</name>
<evidence type="ECO:0000313" key="3">
    <source>
        <dbReference type="Proteomes" id="UP001206357"/>
    </source>
</evidence>